<keyword evidence="2 6" id="KW-0812">Transmembrane</keyword>
<accession>A0A7Z0CL99</accession>
<evidence type="ECO:0000256" key="3">
    <source>
        <dbReference type="ARBA" id="ARBA00022989"/>
    </source>
</evidence>
<feature type="transmembrane region" description="Helical" evidence="6">
    <location>
        <begin position="93"/>
        <end position="116"/>
    </location>
</feature>
<evidence type="ECO:0000256" key="5">
    <source>
        <dbReference type="SAM" id="MobiDB-lite"/>
    </source>
</evidence>
<evidence type="ECO:0000256" key="1">
    <source>
        <dbReference type="ARBA" id="ARBA00004141"/>
    </source>
</evidence>
<evidence type="ECO:0000256" key="4">
    <source>
        <dbReference type="ARBA" id="ARBA00023136"/>
    </source>
</evidence>
<feature type="transmembrane region" description="Helical" evidence="6">
    <location>
        <begin position="441"/>
        <end position="459"/>
    </location>
</feature>
<feature type="compositionally biased region" description="Polar residues" evidence="5">
    <location>
        <begin position="482"/>
        <end position="491"/>
    </location>
</feature>
<feature type="transmembrane region" description="Helical" evidence="6">
    <location>
        <begin position="159"/>
        <end position="180"/>
    </location>
</feature>
<organism evidence="8 9">
    <name type="scientific">Nocardioides aromaticivorans</name>
    <dbReference type="NCBI Taxonomy" id="200618"/>
    <lineage>
        <taxon>Bacteria</taxon>
        <taxon>Bacillati</taxon>
        <taxon>Actinomycetota</taxon>
        <taxon>Actinomycetes</taxon>
        <taxon>Propionibacteriales</taxon>
        <taxon>Nocardioidaceae</taxon>
        <taxon>Nocardioides</taxon>
    </lineage>
</organism>
<feature type="domain" description="Amino acid permease/ SLC12A" evidence="7">
    <location>
        <begin position="21"/>
        <end position="421"/>
    </location>
</feature>
<dbReference type="Proteomes" id="UP000562045">
    <property type="component" value="Unassembled WGS sequence"/>
</dbReference>
<feature type="transmembrane region" description="Helical" evidence="6">
    <location>
        <begin position="342"/>
        <end position="362"/>
    </location>
</feature>
<protein>
    <submittedName>
        <fullName evidence="8">Amino acid transporter</fullName>
    </submittedName>
</protein>
<evidence type="ECO:0000256" key="2">
    <source>
        <dbReference type="ARBA" id="ARBA00022692"/>
    </source>
</evidence>
<dbReference type="GO" id="GO:0055085">
    <property type="term" value="P:transmembrane transport"/>
    <property type="evidence" value="ECO:0007669"/>
    <property type="project" value="InterPro"/>
</dbReference>
<feature type="transmembrane region" description="Helical" evidence="6">
    <location>
        <begin position="200"/>
        <end position="224"/>
    </location>
</feature>
<dbReference type="Pfam" id="PF00324">
    <property type="entry name" value="AA_permease"/>
    <property type="match status" value="1"/>
</dbReference>
<feature type="transmembrane region" description="Helical" evidence="6">
    <location>
        <begin position="407"/>
        <end position="429"/>
    </location>
</feature>
<dbReference type="PIRSF" id="PIRSF006060">
    <property type="entry name" value="AA_transporter"/>
    <property type="match status" value="1"/>
</dbReference>
<dbReference type="Gene3D" id="1.20.1740.10">
    <property type="entry name" value="Amino acid/polyamine transporter I"/>
    <property type="match status" value="1"/>
</dbReference>
<dbReference type="EMBL" id="JACBZM010000001">
    <property type="protein sequence ID" value="NYI45044.1"/>
    <property type="molecule type" value="Genomic_DNA"/>
</dbReference>
<comment type="caution">
    <text evidence="8">The sequence shown here is derived from an EMBL/GenBank/DDBJ whole genome shotgun (WGS) entry which is preliminary data.</text>
</comment>
<feature type="transmembrane region" description="Helical" evidence="6">
    <location>
        <begin position="21"/>
        <end position="46"/>
    </location>
</feature>
<sequence length="491" mass="50285">MSQQVQGNSSLKEGSLGVLGIVFFVVAAAAPLAASVATAPVVFGFGGVGAPLAYLIVGVVLLLFSVGYAYMSGKVTSAAGLAAYVEVALGKRAASACAFVAVLSYGVFVMGLYGGFGFFASFALDSTLGISADWFVCATLAWLLVGFMGHRAVDLNMRVLGVLIVLEISVLFFFDVATVGKGGEDGISFAGFDPSAISGGTGFGIALLFAAVAFLGFEATAIYGEEARSPRRTVAVATYGAVVLITVFYALTMWSFGNAYGNDKVLDQAASNPGGFVLEVMPVYLGAWSTDVLTVLVLTSYFAALLALHNTLSRYVMSLGRAGGLPSLLGATHKRFKSPSNASVAVSVVTAVGVVGFAVGGADPFLQLFAWLSGLGTLGIFVLQASATVAVVVHGRRSGEGSAWQTLIAPVAAFVGICVIVVLALRNWSLLSGATGGLSSMLPWLIPAAALAGALMATLRADRVGSLNPERTDADAVETDSAEATTPINDK</sequence>
<evidence type="ECO:0000256" key="6">
    <source>
        <dbReference type="SAM" id="Phobius"/>
    </source>
</evidence>
<evidence type="ECO:0000259" key="7">
    <source>
        <dbReference type="Pfam" id="PF00324"/>
    </source>
</evidence>
<dbReference type="InterPro" id="IPR050367">
    <property type="entry name" value="APC_superfamily"/>
</dbReference>
<evidence type="ECO:0000313" key="9">
    <source>
        <dbReference type="Proteomes" id="UP000562045"/>
    </source>
</evidence>
<dbReference type="InterPro" id="IPR004841">
    <property type="entry name" value="AA-permease/SLC12A_dom"/>
</dbReference>
<feature type="transmembrane region" description="Helical" evidence="6">
    <location>
        <begin position="128"/>
        <end position="147"/>
    </location>
</feature>
<feature type="transmembrane region" description="Helical" evidence="6">
    <location>
        <begin position="52"/>
        <end position="72"/>
    </location>
</feature>
<dbReference type="PANTHER" id="PTHR42770:SF16">
    <property type="entry name" value="AMINO ACID PERMEASE"/>
    <property type="match status" value="1"/>
</dbReference>
<dbReference type="RefSeq" id="WP_218864672.1">
    <property type="nucleotide sequence ID" value="NZ_JACBZM010000001.1"/>
</dbReference>
<reference evidence="8 9" key="1">
    <citation type="submission" date="2020-07" db="EMBL/GenBank/DDBJ databases">
        <title>Sequencing the genomes of 1000 actinobacteria strains.</title>
        <authorList>
            <person name="Klenk H.-P."/>
        </authorList>
    </citation>
    <scope>NUCLEOTIDE SEQUENCE [LARGE SCALE GENOMIC DNA]</scope>
    <source>
        <strain evidence="8 9">DSM 15131</strain>
    </source>
</reference>
<name>A0A7Z0CL99_9ACTN</name>
<keyword evidence="4 6" id="KW-0472">Membrane</keyword>
<feature type="region of interest" description="Disordered" evidence="5">
    <location>
        <begin position="470"/>
        <end position="491"/>
    </location>
</feature>
<dbReference type="PANTHER" id="PTHR42770">
    <property type="entry name" value="AMINO ACID TRANSPORTER-RELATED"/>
    <property type="match status" value="1"/>
</dbReference>
<proteinExistence type="predicted"/>
<keyword evidence="3 6" id="KW-1133">Transmembrane helix</keyword>
<feature type="transmembrane region" description="Helical" evidence="6">
    <location>
        <begin position="368"/>
        <end position="395"/>
    </location>
</feature>
<dbReference type="AlphaFoldDB" id="A0A7Z0CL99"/>
<dbReference type="GO" id="GO:0016020">
    <property type="term" value="C:membrane"/>
    <property type="evidence" value="ECO:0007669"/>
    <property type="project" value="UniProtKB-SubCell"/>
</dbReference>
<gene>
    <name evidence="8" type="ORF">BJ993_002124</name>
</gene>
<evidence type="ECO:0000313" key="8">
    <source>
        <dbReference type="EMBL" id="NYI45044.1"/>
    </source>
</evidence>
<comment type="subcellular location">
    <subcellularLocation>
        <location evidence="1">Membrane</location>
        <topology evidence="1">Multi-pass membrane protein</topology>
    </subcellularLocation>
</comment>
<feature type="transmembrane region" description="Helical" evidence="6">
    <location>
        <begin position="236"/>
        <end position="256"/>
    </location>
</feature>
<feature type="transmembrane region" description="Helical" evidence="6">
    <location>
        <begin position="285"/>
        <end position="308"/>
    </location>
</feature>